<proteinExistence type="predicted"/>
<comment type="caution">
    <text evidence="1">The sequence shown here is derived from an EMBL/GenBank/DDBJ whole genome shotgun (WGS) entry which is preliminary data.</text>
</comment>
<dbReference type="Proteomes" id="UP001164929">
    <property type="component" value="Chromosome 8"/>
</dbReference>
<sequence>MTSPRLLYSNDIVFHPPDTTPIHTYLESNSGSYTVTRTHIRLLFRLDLNMYLVKKIIKIYI</sequence>
<dbReference type="EMBL" id="JAQIZT010000008">
    <property type="protein sequence ID" value="KAJ6986956.1"/>
    <property type="molecule type" value="Genomic_DNA"/>
</dbReference>
<name>A0AAD6MKE0_9ROSI</name>
<organism evidence="1 2">
    <name type="scientific">Populus alba x Populus x berolinensis</name>
    <dbReference type="NCBI Taxonomy" id="444605"/>
    <lineage>
        <taxon>Eukaryota</taxon>
        <taxon>Viridiplantae</taxon>
        <taxon>Streptophyta</taxon>
        <taxon>Embryophyta</taxon>
        <taxon>Tracheophyta</taxon>
        <taxon>Spermatophyta</taxon>
        <taxon>Magnoliopsida</taxon>
        <taxon>eudicotyledons</taxon>
        <taxon>Gunneridae</taxon>
        <taxon>Pentapetalae</taxon>
        <taxon>rosids</taxon>
        <taxon>fabids</taxon>
        <taxon>Malpighiales</taxon>
        <taxon>Salicaceae</taxon>
        <taxon>Saliceae</taxon>
        <taxon>Populus</taxon>
    </lineage>
</organism>
<evidence type="ECO:0000313" key="2">
    <source>
        <dbReference type="Proteomes" id="UP001164929"/>
    </source>
</evidence>
<accession>A0AAD6MKE0</accession>
<gene>
    <name evidence="1" type="ORF">NC653_020248</name>
</gene>
<dbReference type="AlphaFoldDB" id="A0AAD6MKE0"/>
<keyword evidence="2" id="KW-1185">Reference proteome</keyword>
<protein>
    <submittedName>
        <fullName evidence="1">Uncharacterized protein</fullName>
    </submittedName>
</protein>
<evidence type="ECO:0000313" key="1">
    <source>
        <dbReference type="EMBL" id="KAJ6986956.1"/>
    </source>
</evidence>
<reference evidence="1" key="1">
    <citation type="journal article" date="2023" name="Mol. Ecol. Resour.">
        <title>Chromosome-level genome assembly of a triploid poplar Populus alba 'Berolinensis'.</title>
        <authorList>
            <person name="Chen S."/>
            <person name="Yu Y."/>
            <person name="Wang X."/>
            <person name="Wang S."/>
            <person name="Zhang T."/>
            <person name="Zhou Y."/>
            <person name="He R."/>
            <person name="Meng N."/>
            <person name="Wang Y."/>
            <person name="Liu W."/>
            <person name="Liu Z."/>
            <person name="Liu J."/>
            <person name="Guo Q."/>
            <person name="Huang H."/>
            <person name="Sederoff R.R."/>
            <person name="Wang G."/>
            <person name="Qu G."/>
            <person name="Chen S."/>
        </authorList>
    </citation>
    <scope>NUCLEOTIDE SEQUENCE</scope>
    <source>
        <strain evidence="1">SC-2020</strain>
    </source>
</reference>